<comment type="cofactor">
    <cofactor evidence="2">
        <name>Ca(2+)</name>
        <dbReference type="ChEBI" id="CHEBI:29108"/>
    </cofactor>
</comment>
<keyword evidence="3" id="KW-1185">Reference proteome</keyword>
<comment type="similarity">
    <text evidence="1 2">Belongs to the phospholipid scramblase family.</text>
</comment>
<gene>
    <name evidence="4 5" type="primary">LOC116286384</name>
</gene>
<dbReference type="InterPro" id="IPR005552">
    <property type="entry name" value="Scramblase"/>
</dbReference>
<dbReference type="Pfam" id="PF03803">
    <property type="entry name" value="Scramblase"/>
    <property type="match status" value="1"/>
</dbReference>
<comment type="function">
    <text evidence="2">May mediate accelerated ATP-independent bidirectional transbilayer migration of phospholipids upon binding calcium ions that results in a loss of phospholipid asymmetry in the plasma membrane.</text>
</comment>
<proteinExistence type="inferred from homology"/>
<accession>A0A6P8GWX7</accession>
<name>A0A6P8GWX7_ACTTE</name>
<dbReference type="KEGG" id="aten:116286384"/>
<dbReference type="RefSeq" id="XP_031548755.1">
    <property type="nucleotide sequence ID" value="XM_031692895.1"/>
</dbReference>
<dbReference type="Proteomes" id="UP000515163">
    <property type="component" value="Unplaced"/>
</dbReference>
<dbReference type="PANTHER" id="PTHR23248:SF40">
    <property type="entry name" value="PHOSPHOLIPID SCRAMBLASE"/>
    <property type="match status" value="1"/>
</dbReference>
<dbReference type="AlphaFoldDB" id="A0A6P8GWX7"/>
<dbReference type="OrthoDB" id="5964717at2759"/>
<evidence type="ECO:0000313" key="4">
    <source>
        <dbReference type="RefSeq" id="XP_031548754.1"/>
    </source>
</evidence>
<dbReference type="GeneID" id="116286384"/>
<evidence type="ECO:0000313" key="3">
    <source>
        <dbReference type="Proteomes" id="UP000515163"/>
    </source>
</evidence>
<evidence type="ECO:0000256" key="1">
    <source>
        <dbReference type="ARBA" id="ARBA00005350"/>
    </source>
</evidence>
<evidence type="ECO:0000256" key="2">
    <source>
        <dbReference type="RuleBase" id="RU363116"/>
    </source>
</evidence>
<dbReference type="GO" id="GO:0017128">
    <property type="term" value="F:phospholipid scramblase activity"/>
    <property type="evidence" value="ECO:0007669"/>
    <property type="project" value="InterPro"/>
</dbReference>
<dbReference type="PANTHER" id="PTHR23248">
    <property type="entry name" value="PHOSPHOLIPID SCRAMBLASE-RELATED"/>
    <property type="match status" value="1"/>
</dbReference>
<dbReference type="RefSeq" id="XP_031548754.1">
    <property type="nucleotide sequence ID" value="XM_031692894.1"/>
</dbReference>
<reference evidence="4 5" key="1">
    <citation type="submission" date="2025-04" db="UniProtKB">
        <authorList>
            <consortium name="RefSeq"/>
        </authorList>
    </citation>
    <scope>IDENTIFICATION</scope>
    <source>
        <tissue evidence="4 5">Tentacle</tissue>
    </source>
</reference>
<keyword evidence="2" id="KW-0564">Palmitate</keyword>
<organism evidence="3 4">
    <name type="scientific">Actinia tenebrosa</name>
    <name type="common">Australian red waratah sea anemone</name>
    <dbReference type="NCBI Taxonomy" id="6105"/>
    <lineage>
        <taxon>Eukaryota</taxon>
        <taxon>Metazoa</taxon>
        <taxon>Cnidaria</taxon>
        <taxon>Anthozoa</taxon>
        <taxon>Hexacorallia</taxon>
        <taxon>Actiniaria</taxon>
        <taxon>Actiniidae</taxon>
        <taxon>Actinia</taxon>
    </lineage>
</organism>
<dbReference type="GO" id="GO:0005886">
    <property type="term" value="C:plasma membrane"/>
    <property type="evidence" value="ECO:0007669"/>
    <property type="project" value="TreeGrafter"/>
</dbReference>
<keyword evidence="2" id="KW-0449">Lipoprotein</keyword>
<evidence type="ECO:0000313" key="5">
    <source>
        <dbReference type="RefSeq" id="XP_031548755.1"/>
    </source>
</evidence>
<protein>
    <recommendedName>
        <fullName evidence="2">Phospholipid scramblase</fullName>
    </recommendedName>
</protein>
<sequence length="293" mass="33518">MAKVHYETKQSFAYRQDLSGSVEFLENIHGSNEALQKNEGESVQLIQPGQKVVTRERKSTYIPMGLEILQDVEEFVIKQNYESEAWWNTSNFSVENGRGIEILEVRQEKAENGCIQALLGNKRQYYMKVYVNENNWIMEIDHPWSFSSPIFCPWKSPSMIVRMPTGEVLGQVRNASRETCGSCLPPTQYFEVFNFEGRKTHTVTGPTCCPCECSRNDPASFELLQVDKEDKPASHIGRINHEWRGFLGGVSSCCVTEESERVSITFPRESSVQDKALFLSLGFLAFFTYFEVQ</sequence>
<keyword evidence="2" id="KW-0106">Calcium</keyword>